<keyword evidence="2" id="KW-0597">Phosphoprotein</keyword>
<dbReference type="InterPro" id="IPR042099">
    <property type="entry name" value="ANL_N_sf"/>
</dbReference>
<reference evidence="6" key="1">
    <citation type="submission" date="2020-12" db="EMBL/GenBank/DDBJ databases">
        <title>Genomic characterization of non-nitrogen-fixing Frankia strains.</title>
        <authorList>
            <person name="Carlos-Shanley C."/>
            <person name="Guerra T."/>
            <person name="Hahn D."/>
        </authorList>
    </citation>
    <scope>NUCLEOTIDE SEQUENCE</scope>
    <source>
        <strain evidence="6">CN6</strain>
    </source>
</reference>
<dbReference type="SUPFAM" id="SSF56801">
    <property type="entry name" value="Acetyl-CoA synthetase-like"/>
    <property type="match status" value="1"/>
</dbReference>
<evidence type="ECO:0000313" key="7">
    <source>
        <dbReference type="Proteomes" id="UP000604475"/>
    </source>
</evidence>
<dbReference type="PROSITE" id="PS00455">
    <property type="entry name" value="AMP_BINDING"/>
    <property type="match status" value="1"/>
</dbReference>
<dbReference type="GO" id="GO:0005524">
    <property type="term" value="F:ATP binding"/>
    <property type="evidence" value="ECO:0007669"/>
    <property type="project" value="UniProtKB-KW"/>
</dbReference>
<sequence length="1181" mass="128666">MSVTDVRRPAERLAEMAEADHELRALSPDPEVTAAARRPGLSYQQIIATVLDGYAGRSALGQRRYEVVQDDAGRARRVHQPGFDSITYSELHRRIKYLAAAWRDDPRYRVEPGDFVCILGFASADYVTVDLAVAYQLAVSVPLQATLATTDLRGIIADTAPTAVAAEMTDLHLAATLAGTQASIHTIIALRHDARIDEDRERLAAARDELASNGSRARLVTLDELIAAGRDLPAWEPPPPSAAGADRMALLIHSSGSTGTPKGVIVTEHTAAAQWDPGERPGPVVRVALAPLNHMAGRHMIYSAFAHGGRVNITARSDLSTVFEDIRLTRPTEVSVFPRILDLIYQHFLSEVVRRVAEGAHAASARAEAMRAVRTEFLGDRVCAIGGAGAPVTPQVRQFIEECFQVRLGGGYGSTEAGTMAVMGRVLRPPVTDYRLRDVPELGYFRTDKPYPRGEFCVKSERATPGYFKRPEATAALFDADGYLCTGDIVEERGPDQIEWIGRRNDVLKLAQSEFVAVGALATTFENGSELIDQIFVYGNSARSYVLAVVVPNPDVMRDRLGDNPTETSVRDLIRSELRDIAAKEGLRSFEVPRDFIVEHEPFTHENGLLSSVHKRMRPALEARYRDRLEQLYSDLERRQTENLAALKELDSATSVLDKVVRALEVALGVEDIDPAASLGFIDLGGDSLGAAAFSTTLGDIFGVEVPVNAILSPTGNPQAWTRLIESTLDQSSGRLATFERVHGTRGRLLRAADLDISAFLDADVLRQAPSEPPPATSTCVLLTGATGFLGRFMCLEWLERLDATGGRLICLVRATDEAAAWDRLAAGFGTDPDLRQRFAALSEGRLEVVIGDVAEPRLGLPAAAFDRLARQVDRIVHPGALVNHVLPYEALFGPNVAGTAELVRLALTHRQKRFDFVSSAATTYLLDRGVSRDEDAPLLDEIDLDHYRMGYGASKWAAEQVLLSAHRAVGLPVNVFRGDMMLAHRTYHGQINVPDVFTRLLTSIVLTGLAPASFYPLGDTGAPGCAHYDGLPVDFVAAAIVGISAQSHGGFRNYHALNHHSDDGISLDTFVDWIVDAGYPVERVPDYATWFERFETKIKALPETQRQHSSLTVLGTMSQPRPAEPMVATTRFQAAVRDLPVGPEIPHLTRAFIHKCLDDMTRLGLVSAPPGTAGSTPKLP</sequence>
<dbReference type="Pfam" id="PF00550">
    <property type="entry name" value="PP-binding"/>
    <property type="match status" value="1"/>
</dbReference>
<accession>A0A937RSP3</accession>
<dbReference type="EMBL" id="JAEACQ010000293">
    <property type="protein sequence ID" value="MBL7632033.1"/>
    <property type="molecule type" value="Genomic_DNA"/>
</dbReference>
<organism evidence="6 7">
    <name type="scientific">Frankia nepalensis</name>
    <dbReference type="NCBI Taxonomy" id="1836974"/>
    <lineage>
        <taxon>Bacteria</taxon>
        <taxon>Bacillati</taxon>
        <taxon>Actinomycetota</taxon>
        <taxon>Actinomycetes</taxon>
        <taxon>Frankiales</taxon>
        <taxon>Frankiaceae</taxon>
        <taxon>Frankia</taxon>
    </lineage>
</organism>
<dbReference type="CDD" id="cd05235">
    <property type="entry name" value="SDR_e1"/>
    <property type="match status" value="1"/>
</dbReference>
<feature type="domain" description="Carrier" evidence="5">
    <location>
        <begin position="651"/>
        <end position="729"/>
    </location>
</feature>
<dbReference type="Pfam" id="PF07993">
    <property type="entry name" value="NAD_binding_4"/>
    <property type="match status" value="1"/>
</dbReference>
<dbReference type="GO" id="GO:0016020">
    <property type="term" value="C:membrane"/>
    <property type="evidence" value="ECO:0007669"/>
    <property type="project" value="TreeGrafter"/>
</dbReference>
<gene>
    <name evidence="6" type="ORF">I7412_33730</name>
</gene>
<dbReference type="InterPro" id="IPR036736">
    <property type="entry name" value="ACP-like_sf"/>
</dbReference>
<dbReference type="GO" id="GO:0004467">
    <property type="term" value="F:long-chain fatty acid-CoA ligase activity"/>
    <property type="evidence" value="ECO:0007669"/>
    <property type="project" value="TreeGrafter"/>
</dbReference>
<evidence type="ECO:0000256" key="4">
    <source>
        <dbReference type="ARBA" id="ARBA00022840"/>
    </source>
</evidence>
<protein>
    <submittedName>
        <fullName evidence="6">Thioester reductase domain-containing protein</fullName>
    </submittedName>
</protein>
<dbReference type="InterPro" id="IPR020845">
    <property type="entry name" value="AMP-binding_CS"/>
</dbReference>
<dbReference type="InterPro" id="IPR013120">
    <property type="entry name" value="FAR_NAD-bd"/>
</dbReference>
<dbReference type="InterPro" id="IPR010080">
    <property type="entry name" value="Thioester_reductase-like_dom"/>
</dbReference>
<evidence type="ECO:0000256" key="3">
    <source>
        <dbReference type="ARBA" id="ARBA00022741"/>
    </source>
</evidence>
<dbReference type="SUPFAM" id="SSF51735">
    <property type="entry name" value="NAD(P)-binding Rossmann-fold domains"/>
    <property type="match status" value="1"/>
</dbReference>
<evidence type="ECO:0000256" key="2">
    <source>
        <dbReference type="ARBA" id="ARBA00022553"/>
    </source>
</evidence>
<keyword evidence="3" id="KW-0547">Nucleotide-binding</keyword>
<dbReference type="InterPro" id="IPR020806">
    <property type="entry name" value="PKS_PP-bd"/>
</dbReference>
<dbReference type="SUPFAM" id="SSF47336">
    <property type="entry name" value="ACP-like"/>
    <property type="match status" value="1"/>
</dbReference>
<dbReference type="Gene3D" id="1.10.1200.10">
    <property type="entry name" value="ACP-like"/>
    <property type="match status" value="1"/>
</dbReference>
<dbReference type="GO" id="GO:0050661">
    <property type="term" value="F:NADP binding"/>
    <property type="evidence" value="ECO:0007669"/>
    <property type="project" value="InterPro"/>
</dbReference>
<dbReference type="PANTHER" id="PTHR43272">
    <property type="entry name" value="LONG-CHAIN-FATTY-ACID--COA LIGASE"/>
    <property type="match status" value="1"/>
</dbReference>
<dbReference type="PROSITE" id="PS50075">
    <property type="entry name" value="CARRIER"/>
    <property type="match status" value="1"/>
</dbReference>
<dbReference type="Pfam" id="PF00501">
    <property type="entry name" value="AMP-binding"/>
    <property type="match status" value="1"/>
</dbReference>
<keyword evidence="1" id="KW-0596">Phosphopantetheine</keyword>
<dbReference type="InterPro" id="IPR009081">
    <property type="entry name" value="PP-bd_ACP"/>
</dbReference>
<dbReference type="RefSeq" id="WP_203006170.1">
    <property type="nucleotide sequence ID" value="NZ_JADWYU010000147.1"/>
</dbReference>
<dbReference type="PANTHER" id="PTHR43272:SF33">
    <property type="entry name" value="AMP-BINDING DOMAIN-CONTAINING PROTEIN-RELATED"/>
    <property type="match status" value="1"/>
</dbReference>
<dbReference type="InterPro" id="IPR000873">
    <property type="entry name" value="AMP-dep_synth/lig_dom"/>
</dbReference>
<dbReference type="Proteomes" id="UP000604475">
    <property type="component" value="Unassembled WGS sequence"/>
</dbReference>
<dbReference type="Gene3D" id="3.40.50.12780">
    <property type="entry name" value="N-terminal domain of ligase-like"/>
    <property type="match status" value="1"/>
</dbReference>
<dbReference type="NCBIfam" id="TIGR01746">
    <property type="entry name" value="Thioester-redct"/>
    <property type="match status" value="1"/>
</dbReference>
<keyword evidence="7" id="KW-1185">Reference proteome</keyword>
<name>A0A937RSP3_9ACTN</name>
<evidence type="ECO:0000259" key="5">
    <source>
        <dbReference type="PROSITE" id="PS50075"/>
    </source>
</evidence>
<comment type="caution">
    <text evidence="6">The sequence shown here is derived from an EMBL/GenBank/DDBJ whole genome shotgun (WGS) entry which is preliminary data.</text>
</comment>
<dbReference type="InterPro" id="IPR036291">
    <property type="entry name" value="NAD(P)-bd_dom_sf"/>
</dbReference>
<dbReference type="Gene3D" id="3.40.50.720">
    <property type="entry name" value="NAD(P)-binding Rossmann-like Domain"/>
    <property type="match status" value="1"/>
</dbReference>
<dbReference type="InterPro" id="IPR046407">
    <property type="entry name" value="CAR"/>
</dbReference>
<dbReference type="GO" id="GO:0031177">
    <property type="term" value="F:phosphopantetheine binding"/>
    <property type="evidence" value="ECO:0007669"/>
    <property type="project" value="InterPro"/>
</dbReference>
<evidence type="ECO:0000313" key="6">
    <source>
        <dbReference type="EMBL" id="MBL7632033.1"/>
    </source>
</evidence>
<dbReference type="NCBIfam" id="NF041592">
    <property type="entry name" value="carboxyl_red"/>
    <property type="match status" value="1"/>
</dbReference>
<proteinExistence type="predicted"/>
<keyword evidence="4" id="KW-0067">ATP-binding</keyword>
<dbReference type="GO" id="GO:0016620">
    <property type="term" value="F:oxidoreductase activity, acting on the aldehyde or oxo group of donors, NAD or NADP as acceptor"/>
    <property type="evidence" value="ECO:0007669"/>
    <property type="project" value="InterPro"/>
</dbReference>
<dbReference type="AlphaFoldDB" id="A0A937RSP3"/>
<evidence type="ECO:0000256" key="1">
    <source>
        <dbReference type="ARBA" id="ARBA00022450"/>
    </source>
</evidence>
<dbReference type="SMART" id="SM00823">
    <property type="entry name" value="PKS_PP"/>
    <property type="match status" value="1"/>
</dbReference>